<feature type="signal peptide" evidence="1">
    <location>
        <begin position="1"/>
        <end position="18"/>
    </location>
</feature>
<name>A0A9D4G1Z2_DREPO</name>
<accession>A0A9D4G1Z2</accession>
<dbReference type="AlphaFoldDB" id="A0A9D4G1Z2"/>
<dbReference type="Proteomes" id="UP000828390">
    <property type="component" value="Unassembled WGS sequence"/>
</dbReference>
<organism evidence="2 3">
    <name type="scientific">Dreissena polymorpha</name>
    <name type="common">Zebra mussel</name>
    <name type="synonym">Mytilus polymorpha</name>
    <dbReference type="NCBI Taxonomy" id="45954"/>
    <lineage>
        <taxon>Eukaryota</taxon>
        <taxon>Metazoa</taxon>
        <taxon>Spiralia</taxon>
        <taxon>Lophotrochozoa</taxon>
        <taxon>Mollusca</taxon>
        <taxon>Bivalvia</taxon>
        <taxon>Autobranchia</taxon>
        <taxon>Heteroconchia</taxon>
        <taxon>Euheterodonta</taxon>
        <taxon>Imparidentia</taxon>
        <taxon>Neoheterodontei</taxon>
        <taxon>Myida</taxon>
        <taxon>Dreissenoidea</taxon>
        <taxon>Dreissenidae</taxon>
        <taxon>Dreissena</taxon>
    </lineage>
</organism>
<evidence type="ECO:0000256" key="1">
    <source>
        <dbReference type="SAM" id="SignalP"/>
    </source>
</evidence>
<proteinExistence type="predicted"/>
<keyword evidence="1" id="KW-0732">Signal</keyword>
<reference evidence="2" key="1">
    <citation type="journal article" date="2019" name="bioRxiv">
        <title>The Genome of the Zebra Mussel, Dreissena polymorpha: A Resource for Invasive Species Research.</title>
        <authorList>
            <person name="McCartney M.A."/>
            <person name="Auch B."/>
            <person name="Kono T."/>
            <person name="Mallez S."/>
            <person name="Zhang Y."/>
            <person name="Obille A."/>
            <person name="Becker A."/>
            <person name="Abrahante J.E."/>
            <person name="Garbe J."/>
            <person name="Badalamenti J.P."/>
            <person name="Herman A."/>
            <person name="Mangelson H."/>
            <person name="Liachko I."/>
            <person name="Sullivan S."/>
            <person name="Sone E.D."/>
            <person name="Koren S."/>
            <person name="Silverstein K.A.T."/>
            <person name="Beckman K.B."/>
            <person name="Gohl D.M."/>
        </authorList>
    </citation>
    <scope>NUCLEOTIDE SEQUENCE</scope>
    <source>
        <strain evidence="2">Duluth1</strain>
        <tissue evidence="2">Whole animal</tissue>
    </source>
</reference>
<feature type="chain" id="PRO_5039367452" evidence="1">
    <location>
        <begin position="19"/>
        <end position="61"/>
    </location>
</feature>
<dbReference type="EMBL" id="JAIWYP010000006">
    <property type="protein sequence ID" value="KAH3808711.1"/>
    <property type="molecule type" value="Genomic_DNA"/>
</dbReference>
<evidence type="ECO:0000313" key="2">
    <source>
        <dbReference type="EMBL" id="KAH3808711.1"/>
    </source>
</evidence>
<keyword evidence="3" id="KW-1185">Reference proteome</keyword>
<gene>
    <name evidence="2" type="ORF">DPMN_137068</name>
</gene>
<evidence type="ECO:0000313" key="3">
    <source>
        <dbReference type="Proteomes" id="UP000828390"/>
    </source>
</evidence>
<reference evidence="2" key="2">
    <citation type="submission" date="2020-11" db="EMBL/GenBank/DDBJ databases">
        <authorList>
            <person name="McCartney M.A."/>
            <person name="Auch B."/>
            <person name="Kono T."/>
            <person name="Mallez S."/>
            <person name="Becker A."/>
            <person name="Gohl D.M."/>
            <person name="Silverstein K.A.T."/>
            <person name="Koren S."/>
            <person name="Bechman K.B."/>
            <person name="Herman A."/>
            <person name="Abrahante J.E."/>
            <person name="Garbe J."/>
        </authorList>
    </citation>
    <scope>NUCLEOTIDE SEQUENCE</scope>
    <source>
        <strain evidence="2">Duluth1</strain>
        <tissue evidence="2">Whole animal</tissue>
    </source>
</reference>
<sequence length="61" mass="6974">MKLSGLMFFAYCVVLVSTTTVEDVKRLLARADPQNYDKRIRPLKNQTNAIEVKLGLILYSK</sequence>
<comment type="caution">
    <text evidence="2">The sequence shown here is derived from an EMBL/GenBank/DDBJ whole genome shotgun (WGS) entry which is preliminary data.</text>
</comment>
<protein>
    <submittedName>
        <fullName evidence="2">Uncharacterized protein</fullName>
    </submittedName>
</protein>